<keyword evidence="3" id="KW-1185">Reference proteome</keyword>
<name>A0A1X2HCB6_SYNRA</name>
<gene>
    <name evidence="2" type="ORF">BCR43DRAFT_276055</name>
</gene>
<dbReference type="InParanoid" id="A0A1X2HCB6"/>
<organism evidence="2 3">
    <name type="scientific">Syncephalastrum racemosum</name>
    <name type="common">Filamentous fungus</name>
    <dbReference type="NCBI Taxonomy" id="13706"/>
    <lineage>
        <taxon>Eukaryota</taxon>
        <taxon>Fungi</taxon>
        <taxon>Fungi incertae sedis</taxon>
        <taxon>Mucoromycota</taxon>
        <taxon>Mucoromycotina</taxon>
        <taxon>Mucoromycetes</taxon>
        <taxon>Mucorales</taxon>
        <taxon>Syncephalastraceae</taxon>
        <taxon>Syncephalastrum</taxon>
    </lineage>
</organism>
<accession>A0A1X2HCB6</accession>
<comment type="caution">
    <text evidence="2">The sequence shown here is derived from an EMBL/GenBank/DDBJ whole genome shotgun (WGS) entry which is preliminary data.</text>
</comment>
<dbReference type="Proteomes" id="UP000242180">
    <property type="component" value="Unassembled WGS sequence"/>
</dbReference>
<dbReference type="EMBL" id="MCGN01000005">
    <property type="protein sequence ID" value="ORY96427.1"/>
    <property type="molecule type" value="Genomic_DNA"/>
</dbReference>
<feature type="compositionally biased region" description="Acidic residues" evidence="1">
    <location>
        <begin position="157"/>
        <end position="171"/>
    </location>
</feature>
<feature type="region of interest" description="Disordered" evidence="1">
    <location>
        <begin position="145"/>
        <end position="184"/>
    </location>
</feature>
<evidence type="ECO:0000256" key="1">
    <source>
        <dbReference type="SAM" id="MobiDB-lite"/>
    </source>
</evidence>
<dbReference type="OMA" id="QDEEEYC"/>
<proteinExistence type="predicted"/>
<feature type="compositionally biased region" description="Polar residues" evidence="1">
    <location>
        <begin position="1"/>
        <end position="20"/>
    </location>
</feature>
<dbReference type="OrthoDB" id="2403564at2759"/>
<evidence type="ECO:0000313" key="3">
    <source>
        <dbReference type="Proteomes" id="UP000242180"/>
    </source>
</evidence>
<feature type="region of interest" description="Disordered" evidence="1">
    <location>
        <begin position="1"/>
        <end position="36"/>
    </location>
</feature>
<sequence length="184" mass="20380">MTTPANNKRSLSSEPSTPSPHTKRARADEVAPISENNQLLSELTSVLAEIRSTPSTGEISAELLETFKLVMLQIERLSSDETNEEARQMRHESDLCLESWFDDLLAQCQADGGLDLEALEAELVGLEDEEEDDDDVEALSLALALQKEEEDEHNHDEEDEEVVIVDDDEEDQSVKAEGSVEVVA</sequence>
<reference evidence="2 3" key="1">
    <citation type="submission" date="2016-07" db="EMBL/GenBank/DDBJ databases">
        <title>Pervasive Adenine N6-methylation of Active Genes in Fungi.</title>
        <authorList>
            <consortium name="DOE Joint Genome Institute"/>
            <person name="Mondo S.J."/>
            <person name="Dannebaum R.O."/>
            <person name="Kuo R.C."/>
            <person name="Labutti K."/>
            <person name="Haridas S."/>
            <person name="Kuo A."/>
            <person name="Salamov A."/>
            <person name="Ahrendt S.R."/>
            <person name="Lipzen A."/>
            <person name="Sullivan W."/>
            <person name="Andreopoulos W.B."/>
            <person name="Clum A."/>
            <person name="Lindquist E."/>
            <person name="Daum C."/>
            <person name="Ramamoorthy G.K."/>
            <person name="Gryganskyi A."/>
            <person name="Culley D."/>
            <person name="Magnuson J.K."/>
            <person name="James T.Y."/>
            <person name="O'Malley M.A."/>
            <person name="Stajich J.E."/>
            <person name="Spatafora J.W."/>
            <person name="Visel A."/>
            <person name="Grigoriev I.V."/>
        </authorList>
    </citation>
    <scope>NUCLEOTIDE SEQUENCE [LARGE SCALE GENOMIC DNA]</scope>
    <source>
        <strain evidence="2 3">NRRL 2496</strain>
    </source>
</reference>
<dbReference type="AlphaFoldDB" id="A0A1X2HCB6"/>
<evidence type="ECO:0000313" key="2">
    <source>
        <dbReference type="EMBL" id="ORY96427.1"/>
    </source>
</evidence>
<protein>
    <submittedName>
        <fullName evidence="2">Uncharacterized protein</fullName>
    </submittedName>
</protein>